<gene>
    <name evidence="1" type="ORF">SteCoe_29021</name>
</gene>
<proteinExistence type="predicted"/>
<sequence>MQELEEIVKILIGNIVESQEEVDEKIYTILRECKNPTLKPFLNIEHIKKHQNKQITLKLCQKTHCIECLNIILDSNVCNHGKKITAFEKTQISCLMQFIEHGDGDRRKNFKCNICCGNFTYDDIKGKYCECQECFKCIIENYEQFIISCKICKRNFEPEEMKQISYEAGQRVDLVKICPICKLAIYADAFSDDVCFVCSEFLGEGNWI</sequence>
<dbReference type="AlphaFoldDB" id="A0A1R2B786"/>
<evidence type="ECO:0000313" key="1">
    <source>
        <dbReference type="EMBL" id="OMJ72525.1"/>
    </source>
</evidence>
<keyword evidence="2" id="KW-1185">Reference proteome</keyword>
<evidence type="ECO:0000313" key="2">
    <source>
        <dbReference type="Proteomes" id="UP000187209"/>
    </source>
</evidence>
<organism evidence="1 2">
    <name type="scientific">Stentor coeruleus</name>
    <dbReference type="NCBI Taxonomy" id="5963"/>
    <lineage>
        <taxon>Eukaryota</taxon>
        <taxon>Sar</taxon>
        <taxon>Alveolata</taxon>
        <taxon>Ciliophora</taxon>
        <taxon>Postciliodesmatophora</taxon>
        <taxon>Heterotrichea</taxon>
        <taxon>Heterotrichida</taxon>
        <taxon>Stentoridae</taxon>
        <taxon>Stentor</taxon>
    </lineage>
</organism>
<protein>
    <submittedName>
        <fullName evidence="1">Uncharacterized protein</fullName>
    </submittedName>
</protein>
<dbReference type="EMBL" id="MPUH01000894">
    <property type="protein sequence ID" value="OMJ72525.1"/>
    <property type="molecule type" value="Genomic_DNA"/>
</dbReference>
<comment type="caution">
    <text evidence="1">The sequence shown here is derived from an EMBL/GenBank/DDBJ whole genome shotgun (WGS) entry which is preliminary data.</text>
</comment>
<name>A0A1R2B786_9CILI</name>
<dbReference type="Proteomes" id="UP000187209">
    <property type="component" value="Unassembled WGS sequence"/>
</dbReference>
<reference evidence="1 2" key="1">
    <citation type="submission" date="2016-11" db="EMBL/GenBank/DDBJ databases">
        <title>The macronuclear genome of Stentor coeruleus: a giant cell with tiny introns.</title>
        <authorList>
            <person name="Slabodnick M."/>
            <person name="Ruby J.G."/>
            <person name="Reiff S.B."/>
            <person name="Swart E.C."/>
            <person name="Gosai S."/>
            <person name="Prabakaran S."/>
            <person name="Witkowska E."/>
            <person name="Larue G.E."/>
            <person name="Fisher S."/>
            <person name="Freeman R.M."/>
            <person name="Gunawardena J."/>
            <person name="Chu W."/>
            <person name="Stover N.A."/>
            <person name="Gregory B.D."/>
            <person name="Nowacki M."/>
            <person name="Derisi J."/>
            <person name="Roy S.W."/>
            <person name="Marshall W.F."/>
            <person name="Sood P."/>
        </authorList>
    </citation>
    <scope>NUCLEOTIDE SEQUENCE [LARGE SCALE GENOMIC DNA]</scope>
    <source>
        <strain evidence="1">WM001</strain>
    </source>
</reference>
<accession>A0A1R2B786</accession>